<name>A0A923L0D7_9FIRM</name>
<dbReference type="InterPro" id="IPR012738">
    <property type="entry name" value="Tscrpt_reg_DhaS"/>
</dbReference>
<gene>
    <name evidence="4" type="primary">dhaS</name>
    <name evidence="4" type="ORF">H8S23_01515</name>
</gene>
<dbReference type="Pfam" id="PF00440">
    <property type="entry name" value="TetR_N"/>
    <property type="match status" value="1"/>
</dbReference>
<comment type="caution">
    <text evidence="4">The sequence shown here is derived from an EMBL/GenBank/DDBJ whole genome shotgun (WGS) entry which is preliminary data.</text>
</comment>
<evidence type="ECO:0000256" key="1">
    <source>
        <dbReference type="ARBA" id="ARBA00023125"/>
    </source>
</evidence>
<feature type="domain" description="HTH tetR-type" evidence="3">
    <location>
        <begin position="5"/>
        <end position="65"/>
    </location>
</feature>
<protein>
    <submittedName>
        <fullName evidence="4">Dihydroxyacetone kinase transcriptional activator DhaS</fullName>
    </submittedName>
</protein>
<dbReference type="RefSeq" id="WP_186886545.1">
    <property type="nucleotide sequence ID" value="NZ_JACONZ010000001.1"/>
</dbReference>
<keyword evidence="5" id="KW-1185">Reference proteome</keyword>
<organism evidence="4 5">
    <name type="scientific">Anaerofilum hominis</name>
    <dbReference type="NCBI Taxonomy" id="2763016"/>
    <lineage>
        <taxon>Bacteria</taxon>
        <taxon>Bacillati</taxon>
        <taxon>Bacillota</taxon>
        <taxon>Clostridia</taxon>
        <taxon>Eubacteriales</taxon>
        <taxon>Oscillospiraceae</taxon>
        <taxon>Anaerofilum</taxon>
    </lineage>
</organism>
<dbReference type="GO" id="GO:0003677">
    <property type="term" value="F:DNA binding"/>
    <property type="evidence" value="ECO:0007669"/>
    <property type="project" value="UniProtKB-UniRule"/>
</dbReference>
<dbReference type="PROSITE" id="PS50977">
    <property type="entry name" value="HTH_TETR_2"/>
    <property type="match status" value="1"/>
</dbReference>
<evidence type="ECO:0000313" key="4">
    <source>
        <dbReference type="EMBL" id="MBC5580177.1"/>
    </source>
</evidence>
<dbReference type="AlphaFoldDB" id="A0A923L0D7"/>
<dbReference type="Gene3D" id="1.10.357.10">
    <property type="entry name" value="Tetracycline Repressor, domain 2"/>
    <property type="match status" value="1"/>
</dbReference>
<accession>A0A923L0D7</accession>
<dbReference type="InterPro" id="IPR009057">
    <property type="entry name" value="Homeodomain-like_sf"/>
</dbReference>
<dbReference type="NCBIfam" id="TIGR02366">
    <property type="entry name" value="DHAK_reg"/>
    <property type="match status" value="1"/>
</dbReference>
<sequence>MADSALTKQRLADALKELMQTRSLARISVGDITAHCGINRQTFYYHFKDKYDLVGWIYSTETLPFMGSFSDRAHWTDGLRDLCLYVQQNKKFYVNALNTPGQNSFEEYLTQFLQSLISSLIETESGGRIAREDRAFIADFYAFAFVGLVMKWARGGMKEDPAYYVGRIRELINGSLLRELEKYK</sequence>
<dbReference type="Proteomes" id="UP000659630">
    <property type="component" value="Unassembled WGS sequence"/>
</dbReference>
<keyword evidence="4" id="KW-0808">Transferase</keyword>
<dbReference type="GO" id="GO:0016301">
    <property type="term" value="F:kinase activity"/>
    <property type="evidence" value="ECO:0007669"/>
    <property type="project" value="UniProtKB-KW"/>
</dbReference>
<dbReference type="EMBL" id="JACONZ010000001">
    <property type="protein sequence ID" value="MBC5580177.1"/>
    <property type="molecule type" value="Genomic_DNA"/>
</dbReference>
<dbReference type="InterPro" id="IPR039532">
    <property type="entry name" value="TetR_C_Firmicutes"/>
</dbReference>
<evidence type="ECO:0000256" key="2">
    <source>
        <dbReference type="PROSITE-ProRule" id="PRU00335"/>
    </source>
</evidence>
<reference evidence="4" key="1">
    <citation type="submission" date="2020-08" db="EMBL/GenBank/DDBJ databases">
        <title>Genome public.</title>
        <authorList>
            <person name="Liu C."/>
            <person name="Sun Q."/>
        </authorList>
    </citation>
    <scope>NUCLEOTIDE SEQUENCE</scope>
    <source>
        <strain evidence="4">BX8</strain>
    </source>
</reference>
<evidence type="ECO:0000313" key="5">
    <source>
        <dbReference type="Proteomes" id="UP000659630"/>
    </source>
</evidence>
<feature type="DNA-binding region" description="H-T-H motif" evidence="2">
    <location>
        <begin position="28"/>
        <end position="47"/>
    </location>
</feature>
<dbReference type="InterPro" id="IPR001647">
    <property type="entry name" value="HTH_TetR"/>
</dbReference>
<keyword evidence="1 2" id="KW-0238">DNA-binding</keyword>
<dbReference type="SUPFAM" id="SSF46689">
    <property type="entry name" value="Homeodomain-like"/>
    <property type="match status" value="1"/>
</dbReference>
<dbReference type="PANTHER" id="PTHR43479">
    <property type="entry name" value="ACREF/ENVCD OPERON REPRESSOR-RELATED"/>
    <property type="match status" value="1"/>
</dbReference>
<keyword evidence="4" id="KW-0418">Kinase</keyword>
<dbReference type="InterPro" id="IPR050624">
    <property type="entry name" value="HTH-type_Tx_Regulator"/>
</dbReference>
<dbReference type="PANTHER" id="PTHR43479:SF7">
    <property type="entry name" value="TETR-FAMILY TRANSCRIPTIONAL REGULATOR"/>
    <property type="match status" value="1"/>
</dbReference>
<dbReference type="Pfam" id="PF14278">
    <property type="entry name" value="TetR_C_8"/>
    <property type="match status" value="1"/>
</dbReference>
<proteinExistence type="predicted"/>
<evidence type="ECO:0000259" key="3">
    <source>
        <dbReference type="PROSITE" id="PS50977"/>
    </source>
</evidence>